<evidence type="ECO:0000313" key="2">
    <source>
        <dbReference type="EMBL" id="JAH91717.1"/>
    </source>
</evidence>
<reference evidence="2" key="1">
    <citation type="submission" date="2014-11" db="EMBL/GenBank/DDBJ databases">
        <authorList>
            <person name="Amaro Gonzalez C."/>
        </authorList>
    </citation>
    <scope>NUCLEOTIDE SEQUENCE</scope>
</reference>
<keyword evidence="1" id="KW-0472">Membrane</keyword>
<keyword evidence="1" id="KW-0812">Transmembrane</keyword>
<organism evidence="2">
    <name type="scientific">Anguilla anguilla</name>
    <name type="common">European freshwater eel</name>
    <name type="synonym">Muraena anguilla</name>
    <dbReference type="NCBI Taxonomy" id="7936"/>
    <lineage>
        <taxon>Eukaryota</taxon>
        <taxon>Metazoa</taxon>
        <taxon>Chordata</taxon>
        <taxon>Craniata</taxon>
        <taxon>Vertebrata</taxon>
        <taxon>Euteleostomi</taxon>
        <taxon>Actinopterygii</taxon>
        <taxon>Neopterygii</taxon>
        <taxon>Teleostei</taxon>
        <taxon>Anguilliformes</taxon>
        <taxon>Anguillidae</taxon>
        <taxon>Anguilla</taxon>
    </lineage>
</organism>
<keyword evidence="1" id="KW-1133">Transmembrane helix</keyword>
<proteinExistence type="predicted"/>
<protein>
    <submittedName>
        <fullName evidence="2">Uncharacterized protein</fullName>
    </submittedName>
</protein>
<dbReference type="AlphaFoldDB" id="A0A0E9WMW5"/>
<dbReference type="EMBL" id="GBXM01016860">
    <property type="protein sequence ID" value="JAH91717.1"/>
    <property type="molecule type" value="Transcribed_RNA"/>
</dbReference>
<feature type="transmembrane region" description="Helical" evidence="1">
    <location>
        <begin position="20"/>
        <end position="40"/>
    </location>
</feature>
<accession>A0A0E9WMW5</accession>
<name>A0A0E9WMW5_ANGAN</name>
<sequence length="41" mass="4816">MVQVFQSRMVFTPLHRKSLFNFVFFFSSSKCAYCTLILGYA</sequence>
<evidence type="ECO:0000256" key="1">
    <source>
        <dbReference type="SAM" id="Phobius"/>
    </source>
</evidence>
<reference evidence="2" key="2">
    <citation type="journal article" date="2015" name="Fish Shellfish Immunol.">
        <title>Early steps in the European eel (Anguilla anguilla)-Vibrio vulnificus interaction in the gills: Role of the RtxA13 toxin.</title>
        <authorList>
            <person name="Callol A."/>
            <person name="Pajuelo D."/>
            <person name="Ebbesson L."/>
            <person name="Teles M."/>
            <person name="MacKenzie S."/>
            <person name="Amaro C."/>
        </authorList>
    </citation>
    <scope>NUCLEOTIDE SEQUENCE</scope>
</reference>